<proteinExistence type="predicted"/>
<reference evidence="2" key="1">
    <citation type="submission" date="2021-01" db="EMBL/GenBank/DDBJ databases">
        <title>Whole genome shotgun sequence of Planotetraspora thailandica NBRC 104271.</title>
        <authorList>
            <person name="Komaki H."/>
            <person name="Tamura T."/>
        </authorList>
    </citation>
    <scope>NUCLEOTIDE SEQUENCE</scope>
    <source>
        <strain evidence="2">NBRC 104271</strain>
    </source>
</reference>
<dbReference type="PROSITE" id="PS51257">
    <property type="entry name" value="PROKAR_LIPOPROTEIN"/>
    <property type="match status" value="1"/>
</dbReference>
<sequence>MRRFLVAAGVAVAITAAGCGSTTANNTPALDKVKLSAAEVLQQTAQKAEKVTSYTADIAMDMASPTGDSGNIQGSMRAQTSPKLAMDMTLDKISSGGQDIPGGMRMILNGDVAYLKMDMLKQLMGGDKAWIKLDLKKLGAQSGLNMDELLGQANQMDMRTNIAMLTASKDVKQVGSEKVGGVDTTHFAGSYPLDAALKQLPAKTQEQLKGQLKGMKDMKFDVWIDGEGLPRKMVIKSDAGGQGTVDITMTFKSFNEKLEITAPPASQIAEMPTNVPLG</sequence>
<organism evidence="2 3">
    <name type="scientific">Planotetraspora thailandica</name>
    <dbReference type="NCBI Taxonomy" id="487172"/>
    <lineage>
        <taxon>Bacteria</taxon>
        <taxon>Bacillati</taxon>
        <taxon>Actinomycetota</taxon>
        <taxon>Actinomycetes</taxon>
        <taxon>Streptosporangiales</taxon>
        <taxon>Streptosporangiaceae</taxon>
        <taxon>Planotetraspora</taxon>
    </lineage>
</organism>
<feature type="chain" id="PRO_5039730704" evidence="1">
    <location>
        <begin position="25"/>
        <end position="278"/>
    </location>
</feature>
<keyword evidence="3" id="KW-1185">Reference proteome</keyword>
<name>A0A8J3XZR4_9ACTN</name>
<evidence type="ECO:0000256" key="1">
    <source>
        <dbReference type="SAM" id="SignalP"/>
    </source>
</evidence>
<dbReference type="Gene3D" id="2.50.20.20">
    <property type="match status" value="1"/>
</dbReference>
<comment type="caution">
    <text evidence="2">The sequence shown here is derived from an EMBL/GenBank/DDBJ whole genome shotgun (WGS) entry which is preliminary data.</text>
</comment>
<evidence type="ECO:0000313" key="2">
    <source>
        <dbReference type="EMBL" id="GII58160.1"/>
    </source>
</evidence>
<keyword evidence="1" id="KW-0732">Signal</keyword>
<gene>
    <name evidence="2" type="ORF">Pth03_65490</name>
</gene>
<dbReference type="RefSeq" id="WP_203948264.1">
    <property type="nucleotide sequence ID" value="NZ_BOOR01000060.1"/>
</dbReference>
<dbReference type="AlphaFoldDB" id="A0A8J3XZR4"/>
<protein>
    <submittedName>
        <fullName evidence="2">Putative lipoprotein</fullName>
    </submittedName>
</protein>
<feature type="signal peptide" evidence="1">
    <location>
        <begin position="1"/>
        <end position="24"/>
    </location>
</feature>
<dbReference type="EMBL" id="BOOR01000060">
    <property type="protein sequence ID" value="GII58160.1"/>
    <property type="molecule type" value="Genomic_DNA"/>
</dbReference>
<dbReference type="Proteomes" id="UP000605992">
    <property type="component" value="Unassembled WGS sequence"/>
</dbReference>
<accession>A0A8J3XZR4</accession>
<dbReference type="InterPro" id="IPR029046">
    <property type="entry name" value="LolA/LolB/LppX"/>
</dbReference>
<keyword evidence="2" id="KW-0449">Lipoprotein</keyword>
<dbReference type="SUPFAM" id="SSF89392">
    <property type="entry name" value="Prokaryotic lipoproteins and lipoprotein localization factors"/>
    <property type="match status" value="1"/>
</dbReference>
<evidence type="ECO:0000313" key="3">
    <source>
        <dbReference type="Proteomes" id="UP000605992"/>
    </source>
</evidence>